<protein>
    <submittedName>
        <fullName evidence="1">(apollo) hypothetical protein</fullName>
    </submittedName>
</protein>
<accession>A0A8S3WPF6</accession>
<organism evidence="1 2">
    <name type="scientific">Parnassius apollo</name>
    <name type="common">Apollo butterfly</name>
    <name type="synonym">Papilio apollo</name>
    <dbReference type="NCBI Taxonomy" id="110799"/>
    <lineage>
        <taxon>Eukaryota</taxon>
        <taxon>Metazoa</taxon>
        <taxon>Ecdysozoa</taxon>
        <taxon>Arthropoda</taxon>
        <taxon>Hexapoda</taxon>
        <taxon>Insecta</taxon>
        <taxon>Pterygota</taxon>
        <taxon>Neoptera</taxon>
        <taxon>Endopterygota</taxon>
        <taxon>Lepidoptera</taxon>
        <taxon>Glossata</taxon>
        <taxon>Ditrysia</taxon>
        <taxon>Papilionoidea</taxon>
        <taxon>Papilionidae</taxon>
        <taxon>Parnassiinae</taxon>
        <taxon>Parnassini</taxon>
        <taxon>Parnassius</taxon>
        <taxon>Parnassius</taxon>
    </lineage>
</organism>
<keyword evidence="2" id="KW-1185">Reference proteome</keyword>
<sequence length="108" mass="12661">MAELSDRLVRSKNIIITGLMETNISDYKDRKEAEKREILGLLKKDLKRLYRTKKYNTPGKVCARQVMPTQNQTPQQQSFYNGEMNLTIKYNKGIPKIVKIKPKNYKIL</sequence>
<gene>
    <name evidence="1" type="ORF">PAPOLLO_LOCUS8683</name>
</gene>
<dbReference type="Proteomes" id="UP000691718">
    <property type="component" value="Unassembled WGS sequence"/>
</dbReference>
<dbReference type="EMBL" id="CAJQZP010000622">
    <property type="protein sequence ID" value="CAG4972985.1"/>
    <property type="molecule type" value="Genomic_DNA"/>
</dbReference>
<dbReference type="AlphaFoldDB" id="A0A8S3WPF6"/>
<evidence type="ECO:0000313" key="1">
    <source>
        <dbReference type="EMBL" id="CAG4972985.1"/>
    </source>
</evidence>
<evidence type="ECO:0000313" key="2">
    <source>
        <dbReference type="Proteomes" id="UP000691718"/>
    </source>
</evidence>
<reference evidence="1" key="1">
    <citation type="submission" date="2021-04" db="EMBL/GenBank/DDBJ databases">
        <authorList>
            <person name="Tunstrom K."/>
        </authorList>
    </citation>
    <scope>NUCLEOTIDE SEQUENCE</scope>
</reference>
<proteinExistence type="predicted"/>
<name>A0A8S3WPF6_PARAO</name>
<comment type="caution">
    <text evidence="1">The sequence shown here is derived from an EMBL/GenBank/DDBJ whole genome shotgun (WGS) entry which is preliminary data.</text>
</comment>
<dbReference type="OrthoDB" id="6778856at2759"/>